<feature type="transmembrane region" description="Helical" evidence="1">
    <location>
        <begin position="92"/>
        <end position="110"/>
    </location>
</feature>
<dbReference type="AlphaFoldDB" id="A0A0P0CSJ9"/>
<evidence type="ECO:0000313" key="3">
    <source>
        <dbReference type="Proteomes" id="UP000057981"/>
    </source>
</evidence>
<sequence length="111" mass="12630">MYSLLIVLNFISVWCLYTAAHRVEFAKTGIHEKLSKNRRAARGLALMFYLLSTIIMVSLFGFTTGILVNIMLWTLFASLITLFTPFQKVKAIHLWGLLLLVIGVETCLCIY</sequence>
<evidence type="ECO:0000256" key="1">
    <source>
        <dbReference type="SAM" id="Phobius"/>
    </source>
</evidence>
<organism evidence="2 3">
    <name type="scientific">Pseudalgibacter alginicilyticus</name>
    <dbReference type="NCBI Taxonomy" id="1736674"/>
    <lineage>
        <taxon>Bacteria</taxon>
        <taxon>Pseudomonadati</taxon>
        <taxon>Bacteroidota</taxon>
        <taxon>Flavobacteriia</taxon>
        <taxon>Flavobacteriales</taxon>
        <taxon>Flavobacteriaceae</taxon>
        <taxon>Pseudalgibacter</taxon>
    </lineage>
</organism>
<gene>
    <name evidence="2" type="ORF">APS56_11995</name>
</gene>
<dbReference type="EMBL" id="CP012898">
    <property type="protein sequence ID" value="ALJ05803.1"/>
    <property type="molecule type" value="Genomic_DNA"/>
</dbReference>
<keyword evidence="1" id="KW-0472">Membrane</keyword>
<dbReference type="RefSeq" id="WP_054728449.1">
    <property type="nucleotide sequence ID" value="NZ_CP012898.1"/>
</dbReference>
<proteinExistence type="predicted"/>
<dbReference type="KEGG" id="ahz:APS56_11995"/>
<accession>A0A0P0CSJ9</accession>
<dbReference type="Proteomes" id="UP000057981">
    <property type="component" value="Chromosome"/>
</dbReference>
<feature type="transmembrane region" description="Helical" evidence="1">
    <location>
        <begin position="46"/>
        <end position="72"/>
    </location>
</feature>
<feature type="transmembrane region" description="Helical" evidence="1">
    <location>
        <begin position="6"/>
        <end position="25"/>
    </location>
</feature>
<evidence type="ECO:0008006" key="4">
    <source>
        <dbReference type="Google" id="ProtNLM"/>
    </source>
</evidence>
<dbReference type="OrthoDB" id="1449893at2"/>
<name>A0A0P0CSJ9_9FLAO</name>
<dbReference type="STRING" id="1736674.APS56_11995"/>
<protein>
    <recommendedName>
        <fullName evidence="4">DUF3325 domain-containing protein</fullName>
    </recommendedName>
</protein>
<keyword evidence="1" id="KW-0812">Transmembrane</keyword>
<reference evidence="2 3" key="1">
    <citation type="submission" date="2015-10" db="EMBL/GenBank/DDBJ databases">
        <authorList>
            <person name="Gilbert D.G."/>
        </authorList>
    </citation>
    <scope>NUCLEOTIDE SEQUENCE [LARGE SCALE GENOMIC DNA]</scope>
    <source>
        <strain evidence="3">HZ-22</strain>
    </source>
</reference>
<keyword evidence="1" id="KW-1133">Transmembrane helix</keyword>
<evidence type="ECO:0000313" key="2">
    <source>
        <dbReference type="EMBL" id="ALJ05803.1"/>
    </source>
</evidence>
<keyword evidence="3" id="KW-1185">Reference proteome</keyword>